<evidence type="ECO:0000256" key="4">
    <source>
        <dbReference type="ARBA" id="ARBA00022723"/>
    </source>
</evidence>
<comment type="catalytic activity">
    <reaction evidence="9">
        <text>DNA(n) + a 2'-deoxyribonucleoside 5'-triphosphate = DNA(n+1) + diphosphate</text>
        <dbReference type="Rhea" id="RHEA:22508"/>
        <dbReference type="Rhea" id="RHEA-COMP:17339"/>
        <dbReference type="Rhea" id="RHEA-COMP:17340"/>
        <dbReference type="ChEBI" id="CHEBI:33019"/>
        <dbReference type="ChEBI" id="CHEBI:61560"/>
        <dbReference type="ChEBI" id="CHEBI:173112"/>
        <dbReference type="EC" id="2.7.7.49"/>
    </reaction>
</comment>
<keyword evidence="4" id="KW-0479">Metal-binding</keyword>
<dbReference type="PANTHER" id="PTHR34047:SF7">
    <property type="entry name" value="RNA-DIRECTED DNA POLYMERASE"/>
    <property type="match status" value="1"/>
</dbReference>
<dbReference type="STRING" id="525146.Ddes_2352"/>
<dbReference type="InterPro" id="IPR000123">
    <property type="entry name" value="Reverse_transcriptase_msDNA"/>
</dbReference>
<evidence type="ECO:0000256" key="1">
    <source>
        <dbReference type="ARBA" id="ARBA00012493"/>
    </source>
</evidence>
<evidence type="ECO:0000256" key="7">
    <source>
        <dbReference type="ARBA" id="ARBA00023118"/>
    </source>
</evidence>
<dbReference type="PROSITE" id="PS50878">
    <property type="entry name" value="RT_POL"/>
    <property type="match status" value="1"/>
</dbReference>
<dbReference type="AlphaFoldDB" id="B8J4W6"/>
<dbReference type="GO" id="GO:0046872">
    <property type="term" value="F:metal ion binding"/>
    <property type="evidence" value="ECO:0007669"/>
    <property type="project" value="UniProtKB-KW"/>
</dbReference>
<dbReference type="KEGG" id="dds:Ddes_2352"/>
<protein>
    <recommendedName>
        <fullName evidence="1">RNA-directed DNA polymerase</fullName>
        <ecNumber evidence="1">2.7.7.49</ecNumber>
    </recommendedName>
</protein>
<evidence type="ECO:0000256" key="9">
    <source>
        <dbReference type="ARBA" id="ARBA00048173"/>
    </source>
</evidence>
<dbReference type="EC" id="2.7.7.49" evidence="1"/>
<dbReference type="Pfam" id="PF00078">
    <property type="entry name" value="RVT_1"/>
    <property type="match status" value="1"/>
</dbReference>
<evidence type="ECO:0000259" key="10">
    <source>
        <dbReference type="PROSITE" id="PS50878"/>
    </source>
</evidence>
<feature type="domain" description="Reverse transcriptase" evidence="10">
    <location>
        <begin position="30"/>
        <end position="253"/>
    </location>
</feature>
<dbReference type="InterPro" id="IPR000477">
    <property type="entry name" value="RT_dom"/>
</dbReference>
<keyword evidence="6 11" id="KW-0695">RNA-directed DNA polymerase</keyword>
<evidence type="ECO:0000313" key="11">
    <source>
        <dbReference type="EMBL" id="ACL50246.1"/>
    </source>
</evidence>
<evidence type="ECO:0000256" key="5">
    <source>
        <dbReference type="ARBA" id="ARBA00022842"/>
    </source>
</evidence>
<keyword evidence="3 11" id="KW-0548">Nucleotidyltransferase</keyword>
<dbReference type="InterPro" id="IPR043502">
    <property type="entry name" value="DNA/RNA_pol_sf"/>
</dbReference>
<dbReference type="HOGENOM" id="CLU_034461_0_0_7"/>
<dbReference type="GO" id="GO:0003723">
    <property type="term" value="F:RNA binding"/>
    <property type="evidence" value="ECO:0007669"/>
    <property type="project" value="InterPro"/>
</dbReference>
<dbReference type="InterPro" id="IPR051083">
    <property type="entry name" value="GrpII_Intron_Splice-Mob/Def"/>
</dbReference>
<dbReference type="PRINTS" id="PR00866">
    <property type="entry name" value="RNADNAPOLMS"/>
</dbReference>
<keyword evidence="7" id="KW-0051">Antiviral defense</keyword>
<dbReference type="CDD" id="cd03487">
    <property type="entry name" value="RT_Bac_retron_II"/>
    <property type="match status" value="1"/>
</dbReference>
<dbReference type="eggNOG" id="COG3344">
    <property type="taxonomic scope" value="Bacteria"/>
</dbReference>
<evidence type="ECO:0000256" key="6">
    <source>
        <dbReference type="ARBA" id="ARBA00022918"/>
    </source>
</evidence>
<sequence>MKDIAKRIDLFRKAKTKQELAASIGYNYKFIVYFIYAKDVEAHYTEYNISKKYKGERVISAPNEKLKQIQKNIAEILLNIYSPKHCVNSFVKGKNVATNAKPHLQARHVLRLDLENFFPSIHFGRVRNLFEAVFEFPRDVSTLLARICCYKGSLPQGAPTSPIISNMICLRLDAQLTRLANSCHCKYTRYADDITFSTKKESFNEKILQSHNPLVISNKIIDIIECNNYFKINKNKTHLCSNNDSKFITGVKVNKILNISRSKYREIRAMLHAVREYGHDKALAEHIENYSRRKTTIQRKNFFNIIQGKISYLSMVRGKNDEIVAKLKIQLSQLREVYGYKCNKISVEHAQNIISNQFILIFTEGKTDRMYLSFAFRKLRSQGHFRNLKLLFYIWPSSEGSSAGINDLIALSRKGYFRKYSSCPKIYIFDRDVDKPQNYVNTTIVEGEKHEGPRYWGENTWSLLLHEPEFRTGYGNSISTEHFFSDAIIFAPDEEGRRLYCCSQFDEGTPIDEKNENSKKTFKLKENAEVYFESKKKKGKFVIMDDGIFSNGKNIARSKFSLAKSILCSNKIEDTTLKEFKKIFDTIDGIAKKF</sequence>
<keyword evidence="5" id="KW-0460">Magnesium</keyword>
<evidence type="ECO:0000256" key="2">
    <source>
        <dbReference type="ARBA" id="ARBA00022679"/>
    </source>
</evidence>
<dbReference type="EMBL" id="CP001358">
    <property type="protein sequence ID" value="ACL50246.1"/>
    <property type="molecule type" value="Genomic_DNA"/>
</dbReference>
<comment type="similarity">
    <text evidence="8">Belongs to the bacterial reverse transcriptase family.</text>
</comment>
<dbReference type="SUPFAM" id="SSF56672">
    <property type="entry name" value="DNA/RNA polymerases"/>
    <property type="match status" value="1"/>
</dbReference>
<name>B8J4W6_DESDA</name>
<evidence type="ECO:0000256" key="8">
    <source>
        <dbReference type="ARBA" id="ARBA00034120"/>
    </source>
</evidence>
<accession>B8J4W6</accession>
<dbReference type="GO" id="GO:0051607">
    <property type="term" value="P:defense response to virus"/>
    <property type="evidence" value="ECO:0007669"/>
    <property type="project" value="UniProtKB-KW"/>
</dbReference>
<dbReference type="GO" id="GO:0003964">
    <property type="term" value="F:RNA-directed DNA polymerase activity"/>
    <property type="evidence" value="ECO:0007669"/>
    <property type="project" value="UniProtKB-KW"/>
</dbReference>
<keyword evidence="2 11" id="KW-0808">Transferase</keyword>
<organism evidence="11">
    <name type="scientific">Desulfovibrio desulfuricans (strain ATCC 27774 / DSM 6949 / MB)</name>
    <dbReference type="NCBI Taxonomy" id="525146"/>
    <lineage>
        <taxon>Bacteria</taxon>
        <taxon>Pseudomonadati</taxon>
        <taxon>Thermodesulfobacteriota</taxon>
        <taxon>Desulfovibrionia</taxon>
        <taxon>Desulfovibrionales</taxon>
        <taxon>Desulfovibrionaceae</taxon>
        <taxon>Desulfovibrio</taxon>
    </lineage>
</organism>
<reference evidence="11" key="1">
    <citation type="submission" date="2009-01" db="EMBL/GenBank/DDBJ databases">
        <title>Complete sequence of Desulfovibrio desulfuricans subsp. desulfuricans str. ATCC 27774.</title>
        <authorList>
            <consortium name="US DOE Joint Genome Institute"/>
            <person name="Lucas S."/>
            <person name="Copeland A."/>
            <person name="Lapidus A."/>
            <person name="Glavina del Rio T."/>
            <person name="Tice H."/>
            <person name="Bruce D."/>
            <person name="Goodwin L."/>
            <person name="Pitluck S."/>
            <person name="Sims D."/>
            <person name="Lu M."/>
            <person name="Kiss H."/>
            <person name="Meineke L."/>
            <person name="Brettin T."/>
            <person name="Detter J.C."/>
            <person name="Han C."/>
            <person name="Larimer F."/>
            <person name="Land M."/>
            <person name="Hauser L."/>
            <person name="Kyrpides N."/>
            <person name="Ovchinnikova G."/>
            <person name="Hazen T.C."/>
        </authorList>
    </citation>
    <scope>NUCLEOTIDE SEQUENCE [LARGE SCALE GENOMIC DNA]</scope>
    <source>
        <strain evidence="11">ATCC 27774</strain>
    </source>
</reference>
<proteinExistence type="inferred from homology"/>
<evidence type="ECO:0000256" key="3">
    <source>
        <dbReference type="ARBA" id="ARBA00022695"/>
    </source>
</evidence>
<dbReference type="PANTHER" id="PTHR34047">
    <property type="entry name" value="NUCLEAR INTRON MATURASE 1, MITOCHONDRIAL-RELATED"/>
    <property type="match status" value="1"/>
</dbReference>
<gene>
    <name evidence="11" type="ordered locus">Ddes_2352</name>
</gene>